<evidence type="ECO:0000256" key="1">
    <source>
        <dbReference type="PROSITE-ProRule" id="PRU00285"/>
    </source>
</evidence>
<dbReference type="EMBL" id="LOHS01000177">
    <property type="protein sequence ID" value="OAH09779.1"/>
    <property type="molecule type" value="Genomic_DNA"/>
</dbReference>
<feature type="domain" description="SHSP" evidence="3">
    <location>
        <begin position="1"/>
        <end position="46"/>
    </location>
</feature>
<dbReference type="AlphaFoldDB" id="A0A177HGR2"/>
<dbReference type="InterPro" id="IPR008978">
    <property type="entry name" value="HSP20-like_chaperone"/>
</dbReference>
<reference evidence="4 5" key="1">
    <citation type="submission" date="2015-12" db="EMBL/GenBank/DDBJ databases">
        <title>Genome sequence of Streptomyces sp. G25.</title>
        <authorList>
            <person name="Poehlein A."/>
            <person name="Roettig A."/>
            <person name="Hiessl S."/>
            <person name="Hauschild P."/>
            <person name="Schauer J."/>
            <person name="Madkour M.H."/>
            <person name="Al-Ansari A.M."/>
            <person name="Almakishah N.H."/>
            <person name="Steinbuechel A."/>
            <person name="Daniel R."/>
        </authorList>
    </citation>
    <scope>NUCLEOTIDE SEQUENCE [LARGE SCALE GENOMIC DNA]</scope>
    <source>
        <strain evidence="5">G25(2015)</strain>
    </source>
</reference>
<protein>
    <submittedName>
        <fullName evidence="4">18 kDa heat shock protein</fullName>
    </submittedName>
</protein>
<gene>
    <name evidence="4" type="ORF">STSP_69520</name>
</gene>
<dbReference type="Proteomes" id="UP000077381">
    <property type="component" value="Unassembled WGS sequence"/>
</dbReference>
<evidence type="ECO:0000313" key="5">
    <source>
        <dbReference type="Proteomes" id="UP000077381"/>
    </source>
</evidence>
<organism evidence="4 5">
    <name type="scientific">Streptomyces jeddahensis</name>
    <dbReference type="NCBI Taxonomy" id="1716141"/>
    <lineage>
        <taxon>Bacteria</taxon>
        <taxon>Bacillati</taxon>
        <taxon>Actinomycetota</taxon>
        <taxon>Actinomycetes</taxon>
        <taxon>Kitasatosporales</taxon>
        <taxon>Streptomycetaceae</taxon>
        <taxon>Streptomyces</taxon>
    </lineage>
</organism>
<dbReference type="PATRIC" id="fig|1716141.3.peg.7356"/>
<accession>A0A177HGR2</accession>
<name>A0A177HGR2_9ACTN</name>
<dbReference type="Pfam" id="PF00011">
    <property type="entry name" value="HSP20"/>
    <property type="match status" value="1"/>
</dbReference>
<keyword evidence="5" id="KW-1185">Reference proteome</keyword>
<dbReference type="CDD" id="cd06464">
    <property type="entry name" value="ACD_sHsps-like"/>
    <property type="match status" value="1"/>
</dbReference>
<dbReference type="STRING" id="1716141.STSP_69520"/>
<dbReference type="InterPro" id="IPR002068">
    <property type="entry name" value="A-crystallin/Hsp20_dom"/>
</dbReference>
<dbReference type="PROSITE" id="PS01031">
    <property type="entry name" value="SHSP"/>
    <property type="match status" value="1"/>
</dbReference>
<evidence type="ECO:0000313" key="4">
    <source>
        <dbReference type="EMBL" id="OAH09779.1"/>
    </source>
</evidence>
<keyword evidence="4" id="KW-0346">Stress response</keyword>
<comment type="caution">
    <text evidence="4">The sequence shown here is derived from an EMBL/GenBank/DDBJ whole genome shotgun (WGS) entry which is preliminary data.</text>
</comment>
<dbReference type="SUPFAM" id="SSF49764">
    <property type="entry name" value="HSP20-like chaperones"/>
    <property type="match status" value="1"/>
</dbReference>
<evidence type="ECO:0000259" key="3">
    <source>
        <dbReference type="PROSITE" id="PS01031"/>
    </source>
</evidence>
<dbReference type="Gene3D" id="2.60.40.790">
    <property type="match status" value="1"/>
</dbReference>
<proteinExistence type="inferred from homology"/>
<evidence type="ECO:0000256" key="2">
    <source>
        <dbReference type="RuleBase" id="RU003616"/>
    </source>
</evidence>
<sequence length="54" mass="6093">MFRWQLFLGETLSLDKVEASYDAGVLTVRIPEAEEARPRKIEIGRGDETKEIAG</sequence>
<comment type="similarity">
    <text evidence="1 2">Belongs to the small heat shock protein (HSP20) family.</text>
</comment>